<dbReference type="CDD" id="cd22162">
    <property type="entry name" value="F-box_AtSKIP3-like"/>
    <property type="match status" value="1"/>
</dbReference>
<proteinExistence type="predicted"/>
<comment type="caution">
    <text evidence="2">The sequence shown here is derived from an EMBL/GenBank/DDBJ whole genome shotgun (WGS) entry which is preliminary data.</text>
</comment>
<dbReference type="AlphaFoldDB" id="A0AAD3XNT6"/>
<gene>
    <name evidence="2" type="ORF">Nepgr_013239</name>
</gene>
<name>A0AAD3XNT6_NEPGR</name>
<reference evidence="2" key="1">
    <citation type="submission" date="2023-05" db="EMBL/GenBank/DDBJ databases">
        <title>Nepenthes gracilis genome sequencing.</title>
        <authorList>
            <person name="Fukushima K."/>
        </authorList>
    </citation>
    <scope>NUCLEOTIDE SEQUENCE</scope>
    <source>
        <strain evidence="2">SING2019-196</strain>
    </source>
</reference>
<dbReference type="Pfam" id="PF14299">
    <property type="entry name" value="PP2"/>
    <property type="match status" value="1"/>
</dbReference>
<dbReference type="InterPro" id="IPR025886">
    <property type="entry name" value="PP2-like"/>
</dbReference>
<evidence type="ECO:0000313" key="3">
    <source>
        <dbReference type="Proteomes" id="UP001279734"/>
    </source>
</evidence>
<dbReference type="PANTHER" id="PTHR32278">
    <property type="entry name" value="F-BOX DOMAIN-CONTAINING PROTEIN"/>
    <property type="match status" value="1"/>
</dbReference>
<evidence type="ECO:0008006" key="4">
    <source>
        <dbReference type="Google" id="ProtNLM"/>
    </source>
</evidence>
<feature type="region of interest" description="Disordered" evidence="1">
    <location>
        <begin position="236"/>
        <end position="255"/>
    </location>
</feature>
<dbReference type="Gene3D" id="1.20.1280.50">
    <property type="match status" value="1"/>
</dbReference>
<dbReference type="PANTHER" id="PTHR32278:SF111">
    <property type="entry name" value="F-BOX PROTEIN PP2-B12-RELATED"/>
    <property type="match status" value="1"/>
</dbReference>
<accession>A0AAD3XNT6</accession>
<protein>
    <recommendedName>
        <fullName evidence="4">F-box domain-containing protein</fullName>
    </recommendedName>
</protein>
<organism evidence="2 3">
    <name type="scientific">Nepenthes gracilis</name>
    <name type="common">Slender pitcher plant</name>
    <dbReference type="NCBI Taxonomy" id="150966"/>
    <lineage>
        <taxon>Eukaryota</taxon>
        <taxon>Viridiplantae</taxon>
        <taxon>Streptophyta</taxon>
        <taxon>Embryophyta</taxon>
        <taxon>Tracheophyta</taxon>
        <taxon>Spermatophyta</taxon>
        <taxon>Magnoliopsida</taxon>
        <taxon>eudicotyledons</taxon>
        <taxon>Gunneridae</taxon>
        <taxon>Pentapetalae</taxon>
        <taxon>Caryophyllales</taxon>
        <taxon>Nepenthaceae</taxon>
        <taxon>Nepenthes</taxon>
    </lineage>
</organism>
<sequence>MAQCEGELLCYSCFYALPEGCIAAVISLTSPRDACRMAAVSRVFRSAADSDSVWEGFLPSDYQDVIARSEDGVPALLDSLSKKQLYLRLADRPLLIDGGTKSFWLDKLSGKKCCMVAARNLTIVWSDTPTYWKWTSMQESRFPEVAELITVCWLEIRGKLKTSSLSLGTNYVAYLIFKMTEDAYGFYNSVDASLDISGRRTEKRTVYLEPAETQRRRHQILPWRFGHIRRNLQPSPQLSIPREEEEEDQHSKQRSDGWLEMKIGEFFTQNEDDAEVEMSMLETEAGNWKGGLIVEGIEIRPKAISL</sequence>
<evidence type="ECO:0000256" key="1">
    <source>
        <dbReference type="SAM" id="MobiDB-lite"/>
    </source>
</evidence>
<dbReference type="Proteomes" id="UP001279734">
    <property type="component" value="Unassembled WGS sequence"/>
</dbReference>
<keyword evidence="3" id="KW-1185">Reference proteome</keyword>
<evidence type="ECO:0000313" key="2">
    <source>
        <dbReference type="EMBL" id="GMH11398.1"/>
    </source>
</evidence>
<dbReference type="SUPFAM" id="SSF81383">
    <property type="entry name" value="F-box domain"/>
    <property type="match status" value="1"/>
</dbReference>
<dbReference type="EMBL" id="BSYO01000011">
    <property type="protein sequence ID" value="GMH11398.1"/>
    <property type="molecule type" value="Genomic_DNA"/>
</dbReference>
<dbReference type="InterPro" id="IPR036047">
    <property type="entry name" value="F-box-like_dom_sf"/>
</dbReference>